<reference evidence="3" key="2">
    <citation type="submission" date="2025-08" db="UniProtKB">
        <authorList>
            <consortium name="RefSeq"/>
        </authorList>
    </citation>
    <scope>IDENTIFICATION</scope>
    <source>
        <tissue evidence="3">Leaf</tissue>
    </source>
</reference>
<evidence type="ECO:0000313" key="2">
    <source>
        <dbReference type="Proteomes" id="UP000813463"/>
    </source>
</evidence>
<dbReference type="AlphaFoldDB" id="A0A9R0I6Y5"/>
<dbReference type="InterPro" id="IPR026960">
    <property type="entry name" value="RVT-Znf"/>
</dbReference>
<gene>
    <name evidence="3" type="primary">LOC110783637</name>
</gene>
<evidence type="ECO:0000259" key="1">
    <source>
        <dbReference type="Pfam" id="PF13966"/>
    </source>
</evidence>
<dbReference type="Proteomes" id="UP000813463">
    <property type="component" value="Chromosome 5"/>
</dbReference>
<sequence length="188" mass="21334">MALPGSASWVLKKIWGCRDLLDRDPMCKQLFFATGGYSIKKMYLCLLGQFPKVQWRRVVCNNFASPKSLFILWLAVHGRLSTKDRLMQWGIATDGVCSLCGVDPESVQHLSSQAFDQELQFAMRMSKKCTAVSKLLLAGFTEAVYCLWIQRNQRVFAGHVQSAEQIVKEIVFKVACRCRDSDIALLLY</sequence>
<dbReference type="RefSeq" id="XP_021843682.2">
    <property type="nucleotide sequence ID" value="XM_021987990.2"/>
</dbReference>
<keyword evidence="2" id="KW-1185">Reference proteome</keyword>
<evidence type="ECO:0000313" key="3">
    <source>
        <dbReference type="RefSeq" id="XP_021843682.2"/>
    </source>
</evidence>
<dbReference type="KEGG" id="soe:110783637"/>
<protein>
    <recommendedName>
        <fullName evidence="1">Reverse transcriptase zinc-binding domain-containing protein</fullName>
    </recommendedName>
</protein>
<dbReference type="GeneID" id="110783637"/>
<feature type="domain" description="Reverse transcriptase zinc-binding" evidence="1">
    <location>
        <begin position="37"/>
        <end position="113"/>
    </location>
</feature>
<dbReference type="Pfam" id="PF13966">
    <property type="entry name" value="zf-RVT"/>
    <property type="match status" value="1"/>
</dbReference>
<accession>A0A9R0I6Y5</accession>
<organism evidence="2 3">
    <name type="scientific">Spinacia oleracea</name>
    <name type="common">Spinach</name>
    <dbReference type="NCBI Taxonomy" id="3562"/>
    <lineage>
        <taxon>Eukaryota</taxon>
        <taxon>Viridiplantae</taxon>
        <taxon>Streptophyta</taxon>
        <taxon>Embryophyta</taxon>
        <taxon>Tracheophyta</taxon>
        <taxon>Spermatophyta</taxon>
        <taxon>Magnoliopsida</taxon>
        <taxon>eudicotyledons</taxon>
        <taxon>Gunneridae</taxon>
        <taxon>Pentapetalae</taxon>
        <taxon>Caryophyllales</taxon>
        <taxon>Chenopodiaceae</taxon>
        <taxon>Chenopodioideae</taxon>
        <taxon>Anserineae</taxon>
        <taxon>Spinacia</taxon>
    </lineage>
</organism>
<reference evidence="2" key="1">
    <citation type="journal article" date="2021" name="Nat. Commun.">
        <title>Genomic analyses provide insights into spinach domestication and the genetic basis of agronomic traits.</title>
        <authorList>
            <person name="Cai X."/>
            <person name="Sun X."/>
            <person name="Xu C."/>
            <person name="Sun H."/>
            <person name="Wang X."/>
            <person name="Ge C."/>
            <person name="Zhang Z."/>
            <person name="Wang Q."/>
            <person name="Fei Z."/>
            <person name="Jiao C."/>
            <person name="Wang Q."/>
        </authorList>
    </citation>
    <scope>NUCLEOTIDE SEQUENCE [LARGE SCALE GENOMIC DNA]</scope>
    <source>
        <strain evidence="2">cv. Varoflay</strain>
    </source>
</reference>
<name>A0A9R0I6Y5_SPIOL</name>
<proteinExistence type="predicted"/>